<evidence type="ECO:0000256" key="6">
    <source>
        <dbReference type="ARBA" id="ARBA00023187"/>
    </source>
</evidence>
<protein>
    <submittedName>
        <fullName evidence="11">Telomere stability and silencing-domain-containing protein</fullName>
    </submittedName>
</protein>
<evidence type="ECO:0000256" key="4">
    <source>
        <dbReference type="ARBA" id="ARBA00022490"/>
    </source>
</evidence>
<keyword evidence="12" id="KW-1185">Reference proteome</keyword>
<evidence type="ECO:0000313" key="11">
    <source>
        <dbReference type="EMBL" id="RKP35246.1"/>
    </source>
</evidence>
<feature type="non-terminal residue" evidence="11">
    <location>
        <position position="149"/>
    </location>
</feature>
<dbReference type="GO" id="GO:0005737">
    <property type="term" value="C:cytoplasm"/>
    <property type="evidence" value="ECO:0007669"/>
    <property type="project" value="UniProtKB-SubCell"/>
</dbReference>
<dbReference type="EMBL" id="ML002921">
    <property type="protein sequence ID" value="RKP35246.1"/>
    <property type="molecule type" value="Genomic_DNA"/>
</dbReference>
<dbReference type="InterPro" id="IPR051421">
    <property type="entry name" value="RNA_Proc_DNA_Dmg_Regulator"/>
</dbReference>
<dbReference type="GO" id="GO:0006397">
    <property type="term" value="P:mRNA processing"/>
    <property type="evidence" value="ECO:0007669"/>
    <property type="project" value="UniProtKB-KW"/>
</dbReference>
<evidence type="ECO:0000256" key="1">
    <source>
        <dbReference type="ARBA" id="ARBA00004123"/>
    </source>
</evidence>
<comment type="subcellular location">
    <subcellularLocation>
        <location evidence="2">Cytoplasm</location>
    </subcellularLocation>
    <subcellularLocation>
        <location evidence="1">Nucleus</location>
    </subcellularLocation>
</comment>
<evidence type="ECO:0000256" key="9">
    <source>
        <dbReference type="SAM" id="MobiDB-lite"/>
    </source>
</evidence>
<dbReference type="InterPro" id="IPR053822">
    <property type="entry name" value="SDE2-like_dom"/>
</dbReference>
<evidence type="ECO:0000256" key="8">
    <source>
        <dbReference type="ARBA" id="ARBA00023306"/>
    </source>
</evidence>
<dbReference type="GO" id="GO:0005634">
    <property type="term" value="C:nucleus"/>
    <property type="evidence" value="ECO:0007669"/>
    <property type="project" value="UniProtKB-SubCell"/>
</dbReference>
<keyword evidence="5" id="KW-0507">mRNA processing</keyword>
<feature type="domain" description="SDE2-like" evidence="10">
    <location>
        <begin position="3"/>
        <end position="104"/>
    </location>
</feature>
<evidence type="ECO:0000313" key="12">
    <source>
        <dbReference type="Proteomes" id="UP000268162"/>
    </source>
</evidence>
<feature type="non-terminal residue" evidence="11">
    <location>
        <position position="1"/>
    </location>
</feature>
<feature type="compositionally biased region" description="Low complexity" evidence="9">
    <location>
        <begin position="122"/>
        <end position="149"/>
    </location>
</feature>
<dbReference type="PANTHER" id="PTHR12786">
    <property type="entry name" value="SPLICING FACTOR SF3A-RELATED"/>
    <property type="match status" value="1"/>
</dbReference>
<evidence type="ECO:0000256" key="2">
    <source>
        <dbReference type="ARBA" id="ARBA00004496"/>
    </source>
</evidence>
<feature type="region of interest" description="Disordered" evidence="9">
    <location>
        <begin position="106"/>
        <end position="149"/>
    </location>
</feature>
<comment type="similarity">
    <text evidence="3">Belongs to the SDE2 family.</text>
</comment>
<keyword evidence="7" id="KW-0539">Nucleus</keyword>
<evidence type="ECO:0000256" key="3">
    <source>
        <dbReference type="ARBA" id="ARBA00008726"/>
    </source>
</evidence>
<feature type="compositionally biased region" description="Basic and acidic residues" evidence="9">
    <location>
        <begin position="108"/>
        <end position="121"/>
    </location>
</feature>
<keyword evidence="6" id="KW-0508">mRNA splicing</keyword>
<evidence type="ECO:0000259" key="10">
    <source>
        <dbReference type="Pfam" id="PF22782"/>
    </source>
</evidence>
<dbReference type="PANTHER" id="PTHR12786:SF1">
    <property type="entry name" value="SPLICING REGULATOR SDE2"/>
    <property type="match status" value="1"/>
</dbReference>
<keyword evidence="8" id="KW-0131">Cell cycle</keyword>
<accession>A0A4P9ZP80</accession>
<evidence type="ECO:0000256" key="5">
    <source>
        <dbReference type="ARBA" id="ARBA00022664"/>
    </source>
</evidence>
<gene>
    <name evidence="11" type="ORF">BJ085DRAFT_7179</name>
</gene>
<sequence>LRGGKGGFGSMLRAQGGKMATHKTTNFDACRDLSGRRLLATKEVDATLRQLDLADELAIKRKDRIRKRIQKGLQEPVEKKHRFDDPHYFAKTETIAQNVKLAVRKAVRQSDKNRQVVEGRSESPSTSPSSSSSSSSLASAASSDAVTTS</sequence>
<evidence type="ECO:0000256" key="7">
    <source>
        <dbReference type="ARBA" id="ARBA00023242"/>
    </source>
</evidence>
<dbReference type="Proteomes" id="UP000268162">
    <property type="component" value="Unassembled WGS sequence"/>
</dbReference>
<dbReference type="STRING" id="215637.A0A4P9ZP80"/>
<dbReference type="AlphaFoldDB" id="A0A4P9ZP80"/>
<name>A0A4P9ZP80_9FUNG</name>
<reference evidence="12" key="1">
    <citation type="journal article" date="2018" name="Nat. Microbiol.">
        <title>Leveraging single-cell genomics to expand the fungal tree of life.</title>
        <authorList>
            <person name="Ahrendt S.R."/>
            <person name="Quandt C.A."/>
            <person name="Ciobanu D."/>
            <person name="Clum A."/>
            <person name="Salamov A."/>
            <person name="Andreopoulos B."/>
            <person name="Cheng J.F."/>
            <person name="Woyke T."/>
            <person name="Pelin A."/>
            <person name="Henrissat B."/>
            <person name="Reynolds N.K."/>
            <person name="Benny G.L."/>
            <person name="Smith M.E."/>
            <person name="James T.Y."/>
            <person name="Grigoriev I.V."/>
        </authorList>
    </citation>
    <scope>NUCLEOTIDE SEQUENCE [LARGE SCALE GENOMIC DNA]</scope>
    <source>
        <strain evidence="12">RSA 468</strain>
    </source>
</reference>
<dbReference type="GO" id="GO:0008380">
    <property type="term" value="P:RNA splicing"/>
    <property type="evidence" value="ECO:0007669"/>
    <property type="project" value="UniProtKB-KW"/>
</dbReference>
<organism evidence="11 12">
    <name type="scientific">Dimargaris cristalligena</name>
    <dbReference type="NCBI Taxonomy" id="215637"/>
    <lineage>
        <taxon>Eukaryota</taxon>
        <taxon>Fungi</taxon>
        <taxon>Fungi incertae sedis</taxon>
        <taxon>Zoopagomycota</taxon>
        <taxon>Kickxellomycotina</taxon>
        <taxon>Dimargaritomycetes</taxon>
        <taxon>Dimargaritales</taxon>
        <taxon>Dimargaritaceae</taxon>
        <taxon>Dimargaris</taxon>
    </lineage>
</organism>
<keyword evidence="4" id="KW-0963">Cytoplasm</keyword>
<dbReference type="Pfam" id="PF22782">
    <property type="entry name" value="SDE2"/>
    <property type="match status" value="1"/>
</dbReference>
<proteinExistence type="inferred from homology"/>